<evidence type="ECO:0000313" key="1">
    <source>
        <dbReference type="EMBL" id="CAK9861630.1"/>
    </source>
</evidence>
<dbReference type="PANTHER" id="PTHR33264">
    <property type="entry name" value="EXPRESSED PROTEIN"/>
    <property type="match status" value="1"/>
</dbReference>
<protein>
    <submittedName>
        <fullName evidence="1">Uncharacterized protein</fullName>
    </submittedName>
</protein>
<name>A0ABP1AGR6_9BRYO</name>
<accession>A0ABP1AGR6</accession>
<reference evidence="1" key="1">
    <citation type="submission" date="2024-03" db="EMBL/GenBank/DDBJ databases">
        <authorList>
            <consortium name="ELIXIR-Norway"/>
            <consortium name="Elixir Norway"/>
        </authorList>
    </citation>
    <scope>NUCLEOTIDE SEQUENCE</scope>
</reference>
<dbReference type="PANTHER" id="PTHR33264:SF69">
    <property type="entry name" value="WRKY DOMAIN-CONTAINING PROTEIN"/>
    <property type="match status" value="1"/>
</dbReference>
<dbReference type="Proteomes" id="UP001497522">
    <property type="component" value="Chromosome 12"/>
</dbReference>
<evidence type="ECO:0000313" key="2">
    <source>
        <dbReference type="Proteomes" id="UP001497522"/>
    </source>
</evidence>
<keyword evidence="2" id="KW-1185">Reference proteome</keyword>
<sequence length="163" mass="17958">MPMGSSSNKRKTAAGAAAGDCVGDCVVVACCCPFTILHFLALVCIKLPTKLANKAVSKHRLFKQRKGKHAAMPEVLFDAEDADDDDGDAHDTDNDVQRIANNFSSSSVWEGRRLVEELDGWDIELHDTATLHTENHEQVTQFQHFHSVTSDSGFHSPSMLKDY</sequence>
<gene>
    <name evidence="1" type="ORF">CSSPJE1EN2_LOCUS4625</name>
</gene>
<dbReference type="EMBL" id="OZ023713">
    <property type="protein sequence ID" value="CAK9861630.1"/>
    <property type="molecule type" value="Genomic_DNA"/>
</dbReference>
<organism evidence="1 2">
    <name type="scientific">Sphagnum jensenii</name>
    <dbReference type="NCBI Taxonomy" id="128206"/>
    <lineage>
        <taxon>Eukaryota</taxon>
        <taxon>Viridiplantae</taxon>
        <taxon>Streptophyta</taxon>
        <taxon>Embryophyta</taxon>
        <taxon>Bryophyta</taxon>
        <taxon>Sphagnophytina</taxon>
        <taxon>Sphagnopsida</taxon>
        <taxon>Sphagnales</taxon>
        <taxon>Sphagnaceae</taxon>
        <taxon>Sphagnum</taxon>
    </lineage>
</organism>
<proteinExistence type="predicted"/>